<proteinExistence type="predicted"/>
<evidence type="ECO:0000313" key="3">
    <source>
        <dbReference type="Proteomes" id="UP001314263"/>
    </source>
</evidence>
<dbReference type="Proteomes" id="UP001314263">
    <property type="component" value="Unassembled WGS sequence"/>
</dbReference>
<keyword evidence="1" id="KW-0472">Membrane</keyword>
<protein>
    <submittedName>
        <fullName evidence="2">Uncharacterized protein</fullName>
    </submittedName>
</protein>
<dbReference type="AlphaFoldDB" id="A0AAV1IIR7"/>
<keyword evidence="3" id="KW-1185">Reference proteome</keyword>
<keyword evidence="1" id="KW-1133">Transmembrane helix</keyword>
<accession>A0AAV1IIR7</accession>
<reference evidence="2 3" key="1">
    <citation type="submission" date="2023-10" db="EMBL/GenBank/DDBJ databases">
        <authorList>
            <person name="Maclean D."/>
            <person name="Macfadyen A."/>
        </authorList>
    </citation>
    <scope>NUCLEOTIDE SEQUENCE [LARGE SCALE GENOMIC DNA]</scope>
</reference>
<sequence>MQAAECITKGQEKYNAGDRMGALRFFEQSLKKSPTQQERQAALFNSTAVHASFGDVELAQITLREGINCGLDFKKALKDSEDQQLVKFQGSPQIVIQLQKFAEAVKRIKGAVGSVNDRTAPPAAAAAAGKSAYSSESVFGKDLSGLLSTDLTGIDPSLGGIIRRVAALLVVGVLLAVALFFVGLKFTFPEQY</sequence>
<organism evidence="2 3">
    <name type="scientific">Coccomyxa viridis</name>
    <dbReference type="NCBI Taxonomy" id="1274662"/>
    <lineage>
        <taxon>Eukaryota</taxon>
        <taxon>Viridiplantae</taxon>
        <taxon>Chlorophyta</taxon>
        <taxon>core chlorophytes</taxon>
        <taxon>Trebouxiophyceae</taxon>
        <taxon>Trebouxiophyceae incertae sedis</taxon>
        <taxon>Coccomyxaceae</taxon>
        <taxon>Coccomyxa</taxon>
    </lineage>
</organism>
<keyword evidence="1" id="KW-0812">Transmembrane</keyword>
<gene>
    <name evidence="2" type="ORF">CVIRNUC_010432</name>
</gene>
<evidence type="ECO:0000313" key="2">
    <source>
        <dbReference type="EMBL" id="CAK0787216.1"/>
    </source>
</evidence>
<name>A0AAV1IIR7_9CHLO</name>
<dbReference type="EMBL" id="CAUYUE010000016">
    <property type="protein sequence ID" value="CAK0787216.1"/>
    <property type="molecule type" value="Genomic_DNA"/>
</dbReference>
<evidence type="ECO:0000256" key="1">
    <source>
        <dbReference type="SAM" id="Phobius"/>
    </source>
</evidence>
<comment type="caution">
    <text evidence="2">The sequence shown here is derived from an EMBL/GenBank/DDBJ whole genome shotgun (WGS) entry which is preliminary data.</text>
</comment>
<feature type="transmembrane region" description="Helical" evidence="1">
    <location>
        <begin position="165"/>
        <end position="188"/>
    </location>
</feature>